<dbReference type="OrthoDB" id="5771769at2759"/>
<keyword evidence="8" id="KW-0539">Nucleus</keyword>
<dbReference type="GO" id="GO:0008270">
    <property type="term" value="F:zinc ion binding"/>
    <property type="evidence" value="ECO:0007669"/>
    <property type="project" value="UniProtKB-KW"/>
</dbReference>
<evidence type="ECO:0000256" key="1">
    <source>
        <dbReference type="ARBA" id="ARBA00022723"/>
    </source>
</evidence>
<keyword evidence="2" id="KW-0863">Zinc-finger</keyword>
<evidence type="ECO:0000256" key="6">
    <source>
        <dbReference type="ARBA" id="ARBA00023163"/>
    </source>
</evidence>
<dbReference type="CDD" id="cd06916">
    <property type="entry name" value="NR_DBD_like"/>
    <property type="match status" value="1"/>
</dbReference>
<evidence type="ECO:0000256" key="9">
    <source>
        <dbReference type="SAM" id="MobiDB-lite"/>
    </source>
</evidence>
<dbReference type="Proteomes" id="UP000192578">
    <property type="component" value="Unassembled WGS sequence"/>
</dbReference>
<dbReference type="GO" id="GO:0009755">
    <property type="term" value="P:hormone-mediated signaling pathway"/>
    <property type="evidence" value="ECO:0007669"/>
    <property type="project" value="TreeGrafter"/>
</dbReference>
<feature type="compositionally biased region" description="Polar residues" evidence="9">
    <location>
        <begin position="219"/>
        <end position="229"/>
    </location>
</feature>
<keyword evidence="7" id="KW-0675">Receptor</keyword>
<evidence type="ECO:0000256" key="5">
    <source>
        <dbReference type="ARBA" id="ARBA00023125"/>
    </source>
</evidence>
<keyword evidence="13" id="KW-1185">Reference proteome</keyword>
<evidence type="ECO:0000256" key="4">
    <source>
        <dbReference type="ARBA" id="ARBA00023015"/>
    </source>
</evidence>
<evidence type="ECO:0000256" key="8">
    <source>
        <dbReference type="ARBA" id="ARBA00023242"/>
    </source>
</evidence>
<evidence type="ECO:0000256" key="2">
    <source>
        <dbReference type="ARBA" id="ARBA00022771"/>
    </source>
</evidence>
<keyword evidence="6" id="KW-0804">Transcription</keyword>
<organism evidence="12 13">
    <name type="scientific">Hypsibius exemplaris</name>
    <name type="common">Freshwater tardigrade</name>
    <dbReference type="NCBI Taxonomy" id="2072580"/>
    <lineage>
        <taxon>Eukaryota</taxon>
        <taxon>Metazoa</taxon>
        <taxon>Ecdysozoa</taxon>
        <taxon>Tardigrada</taxon>
        <taxon>Eutardigrada</taxon>
        <taxon>Parachela</taxon>
        <taxon>Hypsibioidea</taxon>
        <taxon>Hypsibiidae</taxon>
        <taxon>Hypsibius</taxon>
    </lineage>
</organism>
<dbReference type="PANTHER" id="PTHR24082:SF473">
    <property type="entry name" value="ECDYSONE-INDUCED PROTEIN 75B, ISOFORM B"/>
    <property type="match status" value="1"/>
</dbReference>
<gene>
    <name evidence="12" type="ORF">BV898_05005</name>
</gene>
<proteinExistence type="predicted"/>
<dbReference type="SUPFAM" id="SSF48508">
    <property type="entry name" value="Nuclear receptor ligand-binding domain"/>
    <property type="match status" value="1"/>
</dbReference>
<keyword evidence="5" id="KW-0238">DNA-binding</keyword>
<feature type="domain" description="NR LBD" evidence="11">
    <location>
        <begin position="341"/>
        <end position="585"/>
    </location>
</feature>
<evidence type="ECO:0000259" key="11">
    <source>
        <dbReference type="PROSITE" id="PS51843"/>
    </source>
</evidence>
<evidence type="ECO:0000259" key="10">
    <source>
        <dbReference type="PROSITE" id="PS51030"/>
    </source>
</evidence>
<evidence type="ECO:0000313" key="13">
    <source>
        <dbReference type="Proteomes" id="UP000192578"/>
    </source>
</evidence>
<dbReference type="GO" id="GO:0000122">
    <property type="term" value="P:negative regulation of transcription by RNA polymerase II"/>
    <property type="evidence" value="ECO:0007669"/>
    <property type="project" value="TreeGrafter"/>
</dbReference>
<feature type="domain" description="Nuclear receptor" evidence="10">
    <location>
        <begin position="50"/>
        <end position="125"/>
    </location>
</feature>
<evidence type="ECO:0000256" key="3">
    <source>
        <dbReference type="ARBA" id="ARBA00022833"/>
    </source>
</evidence>
<reference evidence="13" key="1">
    <citation type="submission" date="2017-01" db="EMBL/GenBank/DDBJ databases">
        <title>Comparative genomics of anhydrobiosis in the tardigrade Hypsibius dujardini.</title>
        <authorList>
            <person name="Yoshida Y."/>
            <person name="Koutsovoulos G."/>
            <person name="Laetsch D."/>
            <person name="Stevens L."/>
            <person name="Kumar S."/>
            <person name="Horikawa D."/>
            <person name="Ishino K."/>
            <person name="Komine S."/>
            <person name="Tomita M."/>
            <person name="Blaxter M."/>
            <person name="Arakawa K."/>
        </authorList>
    </citation>
    <scope>NUCLEOTIDE SEQUENCE [LARGE SCALE GENOMIC DNA]</scope>
    <source>
        <strain evidence="13">Z151</strain>
    </source>
</reference>
<dbReference type="InterPro" id="IPR013088">
    <property type="entry name" value="Znf_NHR/GATA"/>
</dbReference>
<name>A0A1W0X0H2_HYPEX</name>
<dbReference type="InterPro" id="IPR035500">
    <property type="entry name" value="NHR-like_dom_sf"/>
</dbReference>
<keyword evidence="1" id="KW-0479">Metal-binding</keyword>
<dbReference type="EMBL" id="MTYJ01000026">
    <property type="protein sequence ID" value="OQV20930.1"/>
    <property type="molecule type" value="Genomic_DNA"/>
</dbReference>
<feature type="region of interest" description="Disordered" evidence="9">
    <location>
        <begin position="185"/>
        <end position="268"/>
    </location>
</feature>
<dbReference type="Gene3D" id="1.10.565.10">
    <property type="entry name" value="Retinoid X Receptor"/>
    <property type="match status" value="1"/>
</dbReference>
<protein>
    <submittedName>
        <fullName evidence="12">Ecdysone-induced protein 78C</fullName>
    </submittedName>
</protein>
<dbReference type="Gene3D" id="3.30.50.10">
    <property type="entry name" value="Erythroid Transcription Factor GATA-1, subunit A"/>
    <property type="match status" value="1"/>
</dbReference>
<feature type="region of interest" description="Disordered" evidence="9">
    <location>
        <begin position="125"/>
        <end position="147"/>
    </location>
</feature>
<accession>A0A1W0X0H2</accession>
<dbReference type="InterPro" id="IPR050234">
    <property type="entry name" value="Nuclear_hormone_rcpt_NR1"/>
</dbReference>
<dbReference type="SUPFAM" id="SSF57716">
    <property type="entry name" value="Glucocorticoid receptor-like (DNA-binding domain)"/>
    <property type="match status" value="1"/>
</dbReference>
<dbReference type="AlphaFoldDB" id="A0A1W0X0H2"/>
<dbReference type="InterPro" id="IPR001628">
    <property type="entry name" value="Znf_hrmn_rcpt"/>
</dbReference>
<dbReference type="PANTHER" id="PTHR24082">
    <property type="entry name" value="NUCLEAR HORMONE RECEPTOR"/>
    <property type="match status" value="1"/>
</dbReference>
<dbReference type="GO" id="GO:0000978">
    <property type="term" value="F:RNA polymerase II cis-regulatory region sequence-specific DNA binding"/>
    <property type="evidence" value="ECO:0007669"/>
    <property type="project" value="TreeGrafter"/>
</dbReference>
<dbReference type="GO" id="GO:0004879">
    <property type="term" value="F:nuclear receptor activity"/>
    <property type="evidence" value="ECO:0007669"/>
    <property type="project" value="TreeGrafter"/>
</dbReference>
<dbReference type="SMART" id="SM00430">
    <property type="entry name" value="HOLI"/>
    <property type="match status" value="1"/>
</dbReference>
<sequence length="601" mass="66545">MTNLNLCISEVNNGLFRLTTAEVVMLSSVGFGQQEASSSSQSAAGAALNPAKCRVCGCRSTGVHYGVIACEGCKAFYKRGLLKQAEYKCYFGGTCVVGPTTGGRCKSCRFNKCVQAGMNLQATKMGRTPKRKPVRSKSIFDSRPGVSAATFQDPSGVRRIAPASVVHSMNGVFAISREKNYPEWTSPLQAQPSRPHPYPQNSQHHHPSQLDTRPDIRLPSSTPFSSHGMQSELEAAPSKRPHQLTSPVSSSTSTPSSSASSGLFPREPTGIARFSPDTLWNIRGFYIDSSSLGGIDASCSSSELLSGLTEDLSENTLRSLPSFLAQYWRVIRDKKLCVESTMRTVHETVHQVFGDRFRSWDHFMCDAIVNNSIPYQPQVTILKMLQAIRDDMEDSMKRQCRFLFSLPGFSELDASDQRTIVSEKYLEMWFIVHSPYITPSESYFTLGPEDEGIHFSKYWAKQLFAVDYCEKTQEITAEIRGLRLSNLELFLLLAVASVNPDTTTAKNKTILSFLHAHYLDCLLTSVRSRQSLAARTATVEGLLQFLSKLRSLFRLGNIYFRALDFSRVPFRAIVDGGILITVNDALTTENDGLTGPTRYGS</sequence>
<dbReference type="PRINTS" id="PR00047">
    <property type="entry name" value="STROIDFINGER"/>
</dbReference>
<dbReference type="PROSITE" id="PS51843">
    <property type="entry name" value="NR_LBD"/>
    <property type="match status" value="1"/>
</dbReference>
<feature type="compositionally biased region" description="Low complexity" evidence="9">
    <location>
        <begin position="245"/>
        <end position="261"/>
    </location>
</feature>
<dbReference type="InterPro" id="IPR000536">
    <property type="entry name" value="Nucl_hrmn_rcpt_lig-bd"/>
</dbReference>
<comment type="caution">
    <text evidence="12">The sequence shown here is derived from an EMBL/GenBank/DDBJ whole genome shotgun (WGS) entry which is preliminary data.</text>
</comment>
<dbReference type="PROSITE" id="PS51030">
    <property type="entry name" value="NUCLEAR_REC_DBD_2"/>
    <property type="match status" value="1"/>
</dbReference>
<dbReference type="SMART" id="SM00399">
    <property type="entry name" value="ZnF_C4"/>
    <property type="match status" value="1"/>
</dbReference>
<dbReference type="GO" id="GO:0030154">
    <property type="term" value="P:cell differentiation"/>
    <property type="evidence" value="ECO:0007669"/>
    <property type="project" value="TreeGrafter"/>
</dbReference>
<evidence type="ECO:0000313" key="12">
    <source>
        <dbReference type="EMBL" id="OQV20930.1"/>
    </source>
</evidence>
<keyword evidence="3" id="KW-0862">Zinc</keyword>
<keyword evidence="4" id="KW-0805">Transcription regulation</keyword>
<evidence type="ECO:0000256" key="7">
    <source>
        <dbReference type="ARBA" id="ARBA00023170"/>
    </source>
</evidence>
<dbReference type="GO" id="GO:0045944">
    <property type="term" value="P:positive regulation of transcription by RNA polymerase II"/>
    <property type="evidence" value="ECO:0007669"/>
    <property type="project" value="TreeGrafter"/>
</dbReference>
<dbReference type="Pfam" id="PF00105">
    <property type="entry name" value="zf-C4"/>
    <property type="match status" value="1"/>
</dbReference>